<sequence>MPGALCSTCNRCRSMRSSCGLWRCDVKALMWKELRENRLKIIAGCVLLSIIGLAVSIAYRFLERGIPGMGQIPPEYADLIKKLMPDFSNVNAYLYSQWFSKNLQQVGAILAIVLLGSAVAGERELHTAIFLFSRPVSRGMILAAKVIVLFGGLVLAVLVSTGGAVLGALIVGKAPQSAFVLAATLHSVVALIAFASLATLLSVLVPDRVKAMLFSGGIIIVLSVAGQFKPLRWLNPLTLFGSPNLIISPVPQLVPIVVGVVLSACMLGISHYILQRQEF</sequence>
<evidence type="ECO:0000313" key="2">
    <source>
        <dbReference type="EMBL" id="RIE09790.1"/>
    </source>
</evidence>
<dbReference type="GO" id="GO:0005886">
    <property type="term" value="C:plasma membrane"/>
    <property type="evidence" value="ECO:0007669"/>
    <property type="project" value="UniProtKB-SubCell"/>
</dbReference>
<feature type="transmembrane region" description="Helical" evidence="1">
    <location>
        <begin position="211"/>
        <end position="228"/>
    </location>
</feature>
<reference evidence="4 5" key="1">
    <citation type="submission" date="2018-09" db="EMBL/GenBank/DDBJ databases">
        <title>Discovery and Ecogenomic Context for Candidatus Cryosericales, a Global Caldiserica Order Active in Thawing Permafrost.</title>
        <authorList>
            <person name="Martinez M.A."/>
            <person name="Woodcroft B.J."/>
            <person name="Ignacio Espinoza J.C."/>
            <person name="Zayed A."/>
            <person name="Singleton C.M."/>
            <person name="Boyd J."/>
            <person name="Li Y.-F."/>
            <person name="Purvine S."/>
            <person name="Maughan H."/>
            <person name="Hodgkins S.B."/>
            <person name="Anderson D."/>
            <person name="Sederholm M."/>
            <person name="Temperton B."/>
            <person name="Saleska S.R."/>
            <person name="Tyson G.W."/>
            <person name="Rich V.I."/>
        </authorList>
    </citation>
    <scope>NUCLEOTIDE SEQUENCE [LARGE SCALE GENOMIC DNA]</scope>
    <source>
        <strain evidence="3 5">SMC5</strain>
        <strain evidence="2 4">SMC6</strain>
    </source>
</reference>
<evidence type="ECO:0000256" key="1">
    <source>
        <dbReference type="SAM" id="Phobius"/>
    </source>
</evidence>
<feature type="transmembrane region" description="Helical" evidence="1">
    <location>
        <begin position="142"/>
        <end position="172"/>
    </location>
</feature>
<accession>A0A398D5M1</accession>
<dbReference type="PANTHER" id="PTHR37305">
    <property type="entry name" value="INTEGRAL MEMBRANE PROTEIN-RELATED"/>
    <property type="match status" value="1"/>
</dbReference>
<keyword evidence="1" id="KW-0472">Membrane</keyword>
<feature type="transmembrane region" description="Helical" evidence="1">
    <location>
        <begin position="178"/>
        <end position="204"/>
    </location>
</feature>
<accession>A0A398DGJ6</accession>
<keyword evidence="4" id="KW-1185">Reference proteome</keyword>
<dbReference type="GO" id="GO:0140359">
    <property type="term" value="F:ABC-type transporter activity"/>
    <property type="evidence" value="ECO:0007669"/>
    <property type="project" value="InterPro"/>
</dbReference>
<feature type="transmembrane region" description="Helical" evidence="1">
    <location>
        <begin position="41"/>
        <end position="62"/>
    </location>
</feature>
<keyword evidence="1" id="KW-0812">Transmembrane</keyword>
<organism evidence="3 5">
    <name type="scientific">Candidatus Cryosericum odellii</name>
    <dbReference type="NCBI Taxonomy" id="2290917"/>
    <lineage>
        <taxon>Bacteria</taxon>
        <taxon>Pseudomonadati</taxon>
        <taxon>Caldisericota/Cryosericota group</taxon>
        <taxon>Candidatus Cryosericota</taxon>
        <taxon>Candidatus Cryosericia</taxon>
        <taxon>Candidatus Cryosericales</taxon>
        <taxon>Candidatus Cryosericaceae</taxon>
        <taxon>Candidatus Cryosericum</taxon>
    </lineage>
</organism>
<evidence type="ECO:0000313" key="3">
    <source>
        <dbReference type="EMBL" id="RIE14265.1"/>
    </source>
</evidence>
<evidence type="ECO:0008006" key="6">
    <source>
        <dbReference type="Google" id="ProtNLM"/>
    </source>
</evidence>
<evidence type="ECO:0000313" key="4">
    <source>
        <dbReference type="Proteomes" id="UP000266260"/>
    </source>
</evidence>
<protein>
    <recommendedName>
        <fullName evidence="6">ABC transporter permease</fullName>
    </recommendedName>
</protein>
<dbReference type="Proteomes" id="UP000266260">
    <property type="component" value="Unassembled WGS sequence"/>
</dbReference>
<keyword evidence="1" id="KW-1133">Transmembrane helix</keyword>
<evidence type="ECO:0000313" key="5">
    <source>
        <dbReference type="Proteomes" id="UP000266489"/>
    </source>
</evidence>
<dbReference type="EMBL" id="QXIU01000053">
    <property type="protein sequence ID" value="RIE14265.1"/>
    <property type="molecule type" value="Genomic_DNA"/>
</dbReference>
<feature type="transmembrane region" description="Helical" evidence="1">
    <location>
        <begin position="253"/>
        <end position="274"/>
    </location>
</feature>
<dbReference type="Proteomes" id="UP000266489">
    <property type="component" value="Unassembled WGS sequence"/>
</dbReference>
<dbReference type="AlphaFoldDB" id="A0A398DGJ6"/>
<comment type="caution">
    <text evidence="3">The sequence shown here is derived from an EMBL/GenBank/DDBJ whole genome shotgun (WGS) entry which is preliminary data.</text>
</comment>
<dbReference type="PANTHER" id="PTHR37305:SF1">
    <property type="entry name" value="MEMBRANE PROTEIN"/>
    <property type="match status" value="1"/>
</dbReference>
<gene>
    <name evidence="3" type="ORF">SMC5_02040</name>
    <name evidence="2" type="ORF">SMC6_02160</name>
</gene>
<feature type="transmembrane region" description="Helical" evidence="1">
    <location>
        <begin position="103"/>
        <end position="121"/>
    </location>
</feature>
<proteinExistence type="predicted"/>
<dbReference type="Pfam" id="PF12679">
    <property type="entry name" value="ABC2_membrane_2"/>
    <property type="match status" value="1"/>
</dbReference>
<name>A0A398DGJ6_9BACT</name>
<dbReference type="EMBL" id="QXIT01000040">
    <property type="protein sequence ID" value="RIE09790.1"/>
    <property type="molecule type" value="Genomic_DNA"/>
</dbReference>